<feature type="coiled-coil region" evidence="1">
    <location>
        <begin position="319"/>
        <end position="346"/>
    </location>
</feature>
<evidence type="ECO:0000313" key="3">
    <source>
        <dbReference type="EMBL" id="RDB31806.1"/>
    </source>
</evidence>
<dbReference type="Proteomes" id="UP000253816">
    <property type="component" value="Unassembled WGS sequence"/>
</dbReference>
<dbReference type="EMBL" id="QQBG01000007">
    <property type="protein sequence ID" value="RDB31806.1"/>
    <property type="molecule type" value="Genomic_DNA"/>
</dbReference>
<organism evidence="3 4">
    <name type="scientific">Candidatus Similichlamydia laticola</name>
    <dbReference type="NCBI Taxonomy" id="2170265"/>
    <lineage>
        <taxon>Bacteria</taxon>
        <taxon>Pseudomonadati</taxon>
        <taxon>Chlamydiota</taxon>
        <taxon>Chlamydiia</taxon>
        <taxon>Parachlamydiales</taxon>
        <taxon>Candidatus Parilichlamydiaceae</taxon>
        <taxon>Candidatus Similichlamydia</taxon>
    </lineage>
</organism>
<protein>
    <submittedName>
        <fullName evidence="3">Uncharacterized protein</fullName>
    </submittedName>
</protein>
<feature type="compositionally biased region" description="Polar residues" evidence="2">
    <location>
        <begin position="293"/>
        <end position="307"/>
    </location>
</feature>
<keyword evidence="1" id="KW-0175">Coiled coil</keyword>
<gene>
    <name evidence="3" type="ORF">HAT2_00085</name>
</gene>
<feature type="region of interest" description="Disordered" evidence="2">
    <location>
        <begin position="232"/>
        <end position="316"/>
    </location>
</feature>
<comment type="caution">
    <text evidence="3">The sequence shown here is derived from an EMBL/GenBank/DDBJ whole genome shotgun (WGS) entry which is preliminary data.</text>
</comment>
<keyword evidence="4" id="KW-1185">Reference proteome</keyword>
<evidence type="ECO:0000256" key="2">
    <source>
        <dbReference type="SAM" id="MobiDB-lite"/>
    </source>
</evidence>
<dbReference type="AlphaFoldDB" id="A0A369KLB5"/>
<feature type="compositionally biased region" description="Basic and acidic residues" evidence="2">
    <location>
        <begin position="275"/>
        <end position="292"/>
    </location>
</feature>
<reference evidence="3 4" key="1">
    <citation type="submission" date="2018-07" db="EMBL/GenBank/DDBJ databases">
        <title>Comparative genomics of the Candidatus Parilichlamydiaceae reveals evidence of convergent evolution and genome reduction in the phylum Chlamydiae.</title>
        <authorList>
            <person name="Taylor-Brown A."/>
            <person name="Polkinghorne A."/>
        </authorList>
    </citation>
    <scope>NUCLEOTIDE SEQUENCE [LARGE SCALE GENOMIC DNA]</scope>
    <source>
        <strain evidence="3 4">Hat2</strain>
    </source>
</reference>
<feature type="compositionally biased region" description="Basic residues" evidence="2">
    <location>
        <begin position="258"/>
        <end position="267"/>
    </location>
</feature>
<feature type="compositionally biased region" description="Basic and acidic residues" evidence="2">
    <location>
        <begin position="237"/>
        <end position="246"/>
    </location>
</feature>
<evidence type="ECO:0000313" key="4">
    <source>
        <dbReference type="Proteomes" id="UP000253816"/>
    </source>
</evidence>
<accession>A0A369KLB5</accession>
<sequence length="428" mass="46264">MNPDQNTSLPTQKSFSISSALRALAQGITGPDGSVTMTKEQVNKLVKEGKVSVQPDGTYRLNVTAPSLSSTTQAALPDSFRILQSDRLDPANRTQTLERPSTIQTTKAATLQTINAEPAPPSIASDQANPYLESASGARIRNALMTAYALQAEVANLMRHEQAEFNKAIWESALSQARGIRLTTQGKTLGLLASATAATATATGLIAQGTFTMMNKMRAVDMKNEAERIRAKMNTSSEEKTSRKQQSETSSPTLARTERRKASKKTGGKGQLEIELQRQESQRLDISLERDVTSSPAQRARGGSTSEESVRVKRSSGPNLAALERAQALEREAARLEMGIEGMKAVSGVQQNLAAAVRDGTKIIGTKQEEAGRIVELYSQTLQRVLEQGSQQAQAQTKEADEHAKQLLQIVSSKAKAQTSMGQTLWKI</sequence>
<proteinExistence type="predicted"/>
<name>A0A369KLB5_9BACT</name>
<evidence type="ECO:0000256" key="1">
    <source>
        <dbReference type="SAM" id="Coils"/>
    </source>
</evidence>
<dbReference type="RefSeq" id="WP_114544060.1">
    <property type="nucleotide sequence ID" value="NZ_QQBG01000007.1"/>
</dbReference>